<keyword evidence="1" id="KW-0472">Membrane</keyword>
<feature type="transmembrane region" description="Helical" evidence="1">
    <location>
        <begin position="63"/>
        <end position="82"/>
    </location>
</feature>
<gene>
    <name evidence="2" type="ORF">OCTVUL_1B029334</name>
</gene>
<accession>A0AA36BIX0</accession>
<dbReference type="Proteomes" id="UP001162480">
    <property type="component" value="Chromosome 17"/>
</dbReference>
<proteinExistence type="predicted"/>
<keyword evidence="1" id="KW-1133">Transmembrane helix</keyword>
<keyword evidence="3" id="KW-1185">Reference proteome</keyword>
<evidence type="ECO:0000313" key="3">
    <source>
        <dbReference type="Proteomes" id="UP001162480"/>
    </source>
</evidence>
<name>A0AA36BIX0_OCTVU</name>
<feature type="transmembrane region" description="Helical" evidence="1">
    <location>
        <begin position="39"/>
        <end position="57"/>
    </location>
</feature>
<dbReference type="EMBL" id="OX597830">
    <property type="protein sequence ID" value="CAI9734934.1"/>
    <property type="molecule type" value="Genomic_DNA"/>
</dbReference>
<dbReference type="AlphaFoldDB" id="A0AA36BIX0"/>
<keyword evidence="1" id="KW-0812">Transmembrane</keyword>
<reference evidence="2" key="1">
    <citation type="submission" date="2023-08" db="EMBL/GenBank/DDBJ databases">
        <authorList>
            <person name="Alioto T."/>
            <person name="Alioto T."/>
            <person name="Gomez Garrido J."/>
        </authorList>
    </citation>
    <scope>NUCLEOTIDE SEQUENCE</scope>
</reference>
<evidence type="ECO:0000256" key="1">
    <source>
        <dbReference type="SAM" id="Phobius"/>
    </source>
</evidence>
<evidence type="ECO:0000313" key="2">
    <source>
        <dbReference type="EMBL" id="CAI9734934.1"/>
    </source>
</evidence>
<sequence>MHSRPQHRILTVSRSTVNSNSHRGAYKPQLQHYHNHSRINTHACINIYIYIYIYIYITYTRTHFSITIFLFYFILYLLIVTPKKITYIQRRRGRCESCYFTQWSRHSI</sequence>
<organism evidence="2 3">
    <name type="scientific">Octopus vulgaris</name>
    <name type="common">Common octopus</name>
    <dbReference type="NCBI Taxonomy" id="6645"/>
    <lineage>
        <taxon>Eukaryota</taxon>
        <taxon>Metazoa</taxon>
        <taxon>Spiralia</taxon>
        <taxon>Lophotrochozoa</taxon>
        <taxon>Mollusca</taxon>
        <taxon>Cephalopoda</taxon>
        <taxon>Coleoidea</taxon>
        <taxon>Octopodiformes</taxon>
        <taxon>Octopoda</taxon>
        <taxon>Incirrata</taxon>
        <taxon>Octopodidae</taxon>
        <taxon>Octopus</taxon>
    </lineage>
</organism>
<protein>
    <submittedName>
        <fullName evidence="2">Uncharacterized protein</fullName>
    </submittedName>
</protein>